<dbReference type="GO" id="GO:0006298">
    <property type="term" value="P:mismatch repair"/>
    <property type="evidence" value="ECO:0007669"/>
    <property type="project" value="InterPro"/>
</dbReference>
<dbReference type="InterPro" id="IPR007860">
    <property type="entry name" value="DNA_mmatch_repair_MutS_con_dom"/>
</dbReference>
<comment type="caution">
    <text evidence="9">The sequence shown here is derived from an EMBL/GenBank/DDBJ whole genome shotgun (WGS) entry which is preliminary data.</text>
</comment>
<dbReference type="Pfam" id="PF01624">
    <property type="entry name" value="MutS_I"/>
    <property type="match status" value="1"/>
</dbReference>
<name>A0A3M6TFP8_POCDA</name>
<dbReference type="SUPFAM" id="SSF52540">
    <property type="entry name" value="P-loop containing nucleoside triphosphate hydrolases"/>
    <property type="match status" value="1"/>
</dbReference>
<dbReference type="GO" id="GO:0005739">
    <property type="term" value="C:mitochondrion"/>
    <property type="evidence" value="ECO:0007669"/>
    <property type="project" value="TreeGrafter"/>
</dbReference>
<protein>
    <recommendedName>
        <fullName evidence="8">DNA mismatch repair proteins mutS family domain-containing protein</fullName>
    </recommendedName>
</protein>
<dbReference type="Pfam" id="PF00488">
    <property type="entry name" value="MutS_V"/>
    <property type="match status" value="1"/>
</dbReference>
<dbReference type="GO" id="GO:0140664">
    <property type="term" value="F:ATP-dependent DNA damage sensor activity"/>
    <property type="evidence" value="ECO:0007669"/>
    <property type="project" value="InterPro"/>
</dbReference>
<keyword evidence="3 7" id="KW-0227">DNA damage</keyword>
<feature type="domain" description="DNA mismatch repair proteins mutS family" evidence="8">
    <location>
        <begin position="741"/>
        <end position="757"/>
    </location>
</feature>
<dbReference type="Gene3D" id="3.30.420.110">
    <property type="entry name" value="MutS, connector domain"/>
    <property type="match status" value="1"/>
</dbReference>
<dbReference type="InterPro" id="IPR036187">
    <property type="entry name" value="DNA_mismatch_repair_MutS_sf"/>
</dbReference>
<dbReference type="InterPro" id="IPR007861">
    <property type="entry name" value="DNA_mismatch_repair_MutS_clamp"/>
</dbReference>
<evidence type="ECO:0000256" key="3">
    <source>
        <dbReference type="ARBA" id="ARBA00022763"/>
    </source>
</evidence>
<keyword evidence="2 7" id="KW-0547">Nucleotide-binding</keyword>
<dbReference type="GO" id="GO:0043504">
    <property type="term" value="P:mitochondrial DNA repair"/>
    <property type="evidence" value="ECO:0007669"/>
    <property type="project" value="TreeGrafter"/>
</dbReference>
<evidence type="ECO:0000256" key="5">
    <source>
        <dbReference type="ARBA" id="ARBA00023125"/>
    </source>
</evidence>
<dbReference type="SUPFAM" id="SSF48334">
    <property type="entry name" value="DNA repair protein MutS, domain III"/>
    <property type="match status" value="1"/>
</dbReference>
<dbReference type="PANTHER" id="PTHR11361">
    <property type="entry name" value="DNA MISMATCH REPAIR PROTEIN MUTS FAMILY MEMBER"/>
    <property type="match status" value="1"/>
</dbReference>
<keyword evidence="5 7" id="KW-0238">DNA-binding</keyword>
<evidence type="ECO:0000256" key="7">
    <source>
        <dbReference type="RuleBase" id="RU003756"/>
    </source>
</evidence>
<dbReference type="Pfam" id="PF05192">
    <property type="entry name" value="MutS_III"/>
    <property type="match status" value="1"/>
</dbReference>
<dbReference type="SUPFAM" id="SSF53150">
    <property type="entry name" value="DNA repair protein MutS, domain II"/>
    <property type="match status" value="1"/>
</dbReference>
<dbReference type="Pfam" id="PF05188">
    <property type="entry name" value="MutS_II"/>
    <property type="match status" value="1"/>
</dbReference>
<dbReference type="InterPro" id="IPR016151">
    <property type="entry name" value="DNA_mismatch_repair_MutS_N"/>
</dbReference>
<comment type="function">
    <text evidence="7">Component of the post-replicative DNA mismatch repair system (MMR).</text>
</comment>
<evidence type="ECO:0000313" key="10">
    <source>
        <dbReference type="Proteomes" id="UP000275408"/>
    </source>
</evidence>
<dbReference type="Gene3D" id="3.40.50.300">
    <property type="entry name" value="P-loop containing nucleotide triphosphate hydrolases"/>
    <property type="match status" value="1"/>
</dbReference>
<dbReference type="InterPro" id="IPR036678">
    <property type="entry name" value="MutS_con_dom_sf"/>
</dbReference>
<dbReference type="SUPFAM" id="SSF55271">
    <property type="entry name" value="DNA repair protein MutS, domain I"/>
    <property type="match status" value="1"/>
</dbReference>
<dbReference type="Gene3D" id="1.10.1420.10">
    <property type="match status" value="2"/>
</dbReference>
<evidence type="ECO:0000259" key="8">
    <source>
        <dbReference type="PROSITE" id="PS00486"/>
    </source>
</evidence>
<dbReference type="InterPro" id="IPR000432">
    <property type="entry name" value="DNA_mismatch_repair_MutS_C"/>
</dbReference>
<keyword evidence="4" id="KW-0067">ATP-binding</keyword>
<keyword evidence="6 7" id="KW-0234">DNA repair</keyword>
<dbReference type="PROSITE" id="PS00486">
    <property type="entry name" value="DNA_MISMATCH_REPAIR_2"/>
    <property type="match status" value="1"/>
</dbReference>
<reference evidence="9 10" key="1">
    <citation type="journal article" date="2018" name="Sci. Rep.">
        <title>Comparative analysis of the Pocillopora damicornis genome highlights role of immune system in coral evolution.</title>
        <authorList>
            <person name="Cunning R."/>
            <person name="Bay R.A."/>
            <person name="Gillette P."/>
            <person name="Baker A.C."/>
            <person name="Traylor-Knowles N."/>
        </authorList>
    </citation>
    <scope>NUCLEOTIDE SEQUENCE [LARGE SCALE GENOMIC DNA]</scope>
    <source>
        <strain evidence="9">RSMAS</strain>
        <tissue evidence="9">Whole animal</tissue>
    </source>
</reference>
<dbReference type="SMART" id="SM00533">
    <property type="entry name" value="MUTSd"/>
    <property type="match status" value="1"/>
</dbReference>
<proteinExistence type="inferred from homology"/>
<accession>A0A3M6TFP8</accession>
<dbReference type="GO" id="GO:0005634">
    <property type="term" value="C:nucleus"/>
    <property type="evidence" value="ECO:0007669"/>
    <property type="project" value="TreeGrafter"/>
</dbReference>
<evidence type="ECO:0000256" key="1">
    <source>
        <dbReference type="ARBA" id="ARBA00006271"/>
    </source>
</evidence>
<evidence type="ECO:0000313" key="9">
    <source>
        <dbReference type="EMBL" id="RMX40034.1"/>
    </source>
</evidence>
<comment type="similarity">
    <text evidence="1 7">Belongs to the DNA mismatch repair MutS family.</text>
</comment>
<dbReference type="PANTHER" id="PTHR11361:SF34">
    <property type="entry name" value="DNA MISMATCH REPAIR PROTEIN MSH1, MITOCHONDRIAL"/>
    <property type="match status" value="1"/>
</dbReference>
<sequence>MAGVLVGITTVMTGMCAKLFVGRSINIFYRKGIFFDAVKSTATSSCTTSDKTARMTGLSKQYLSIKNKYPEFIVLFQVGDFYEIYSGDAVKVAEKTSLRISRNPNVNKLMAGFPVRSLDSWLSTLVQQGFQLAICPQFPDKTPSTSKLLHREVVRLVTPGTLLDPLKPDANYLMSIACGPDCSLGLAWLDLSTGEFHHGLSLLENLEEDLSRINPAEILMAEEHLTSLGTKHNHKTGINIKRSSLENVRDYHLTIVPSDWFTVDSSHQDGALARLLKSVNFSQFSSLEMAAGYSLLKFVSYTQRDIAPLLNQPSKFSLQTHMAIDSNTRRALELTKSLVGTDSKATLFGVMNNTATASGQRLLYSRLCAPSNDVDVVQKRLNVVDFFCMNRHLAEDIQKALKSCPDVATGAASLSDLHAIYSAIALYKYILLLLHDTYFNVNLQAIEELLMKDFSLLDDLYRELDTAVGKVESDHTVMKGYSNKADEIKEKLCKNMKQVDKLRDVYRVSLKIPRLTISNHKSFIRVVEIPLSQKNSLGWNQDFVFLESTKDKARYITLKLQELNAKWKALQEENEIIQRALSDDLCNQVTSHAESLKKLAVALAELDVSSSLAVLAVKRGYVKPIIGNQNEFLVKGGRHPVVDMLQPNSFVCNDCDLGKKNLWIITGPNMGGKSTFLRQNALIAILAQAGSFVPAQTAKIGVIDRLFARIGATDNLVQHQSTFMSEMLETAFILAQATEKSLVVVDEIGRGTSVLDGVSIAWAVIEHLHSSIRCRTLASTHYHQLGKLAHILPHVDCYHVTALHAKDRLSFTYKVNHGCDQKSFGIDVAKLAGVPITVEARAREILQVLEDKGNSLEVTLEEDKLVSESWKTQKGKESSNTSPFITTNDLQAENEITRVLLELNPELLTPKDALEIIYDLHLKAQCKSS</sequence>
<dbReference type="NCBIfam" id="NF003810">
    <property type="entry name" value="PRK05399.1"/>
    <property type="match status" value="1"/>
</dbReference>
<evidence type="ECO:0000256" key="6">
    <source>
        <dbReference type="ARBA" id="ARBA00023204"/>
    </source>
</evidence>
<dbReference type="InterPro" id="IPR007695">
    <property type="entry name" value="DNA_mismatch_repair_MutS-lik_N"/>
</dbReference>
<dbReference type="InterPro" id="IPR007696">
    <property type="entry name" value="DNA_mismatch_repair_MutS_core"/>
</dbReference>
<dbReference type="SMART" id="SM00534">
    <property type="entry name" value="MUTSac"/>
    <property type="match status" value="1"/>
</dbReference>
<dbReference type="Pfam" id="PF05190">
    <property type="entry name" value="MutS_IV"/>
    <property type="match status" value="1"/>
</dbReference>
<dbReference type="AlphaFoldDB" id="A0A3M6TFP8"/>
<dbReference type="GO" id="GO:0005524">
    <property type="term" value="F:ATP binding"/>
    <property type="evidence" value="ECO:0007669"/>
    <property type="project" value="UniProtKB-KW"/>
</dbReference>
<gene>
    <name evidence="9" type="ORF">pdam_00018022</name>
</gene>
<dbReference type="InterPro" id="IPR017261">
    <property type="entry name" value="DNA_mismatch_repair_MutS/MSH"/>
</dbReference>
<dbReference type="Proteomes" id="UP000275408">
    <property type="component" value="Unassembled WGS sequence"/>
</dbReference>
<dbReference type="EMBL" id="RCHS01003690">
    <property type="protein sequence ID" value="RMX40034.1"/>
    <property type="molecule type" value="Genomic_DNA"/>
</dbReference>
<evidence type="ECO:0000256" key="4">
    <source>
        <dbReference type="ARBA" id="ARBA00022840"/>
    </source>
</evidence>
<evidence type="ECO:0000256" key="2">
    <source>
        <dbReference type="ARBA" id="ARBA00022741"/>
    </source>
</evidence>
<dbReference type="OrthoDB" id="10252754at2759"/>
<dbReference type="InterPro" id="IPR027417">
    <property type="entry name" value="P-loop_NTPase"/>
</dbReference>
<dbReference type="PIRSF" id="PIRSF037677">
    <property type="entry name" value="DNA_mis_repair_Msh6"/>
    <property type="match status" value="1"/>
</dbReference>
<dbReference type="InterPro" id="IPR045076">
    <property type="entry name" value="MutS"/>
</dbReference>
<dbReference type="STRING" id="46731.A0A3M6TFP8"/>
<dbReference type="GO" id="GO:0030983">
    <property type="term" value="F:mismatched DNA binding"/>
    <property type="evidence" value="ECO:0007669"/>
    <property type="project" value="InterPro"/>
</dbReference>
<organism evidence="9 10">
    <name type="scientific">Pocillopora damicornis</name>
    <name type="common">Cauliflower coral</name>
    <name type="synonym">Millepora damicornis</name>
    <dbReference type="NCBI Taxonomy" id="46731"/>
    <lineage>
        <taxon>Eukaryota</taxon>
        <taxon>Metazoa</taxon>
        <taxon>Cnidaria</taxon>
        <taxon>Anthozoa</taxon>
        <taxon>Hexacorallia</taxon>
        <taxon>Scleractinia</taxon>
        <taxon>Astrocoeniina</taxon>
        <taxon>Pocilloporidae</taxon>
        <taxon>Pocillopora</taxon>
    </lineage>
</organism>
<keyword evidence="10" id="KW-1185">Reference proteome</keyword>
<dbReference type="Gene3D" id="3.40.1170.10">
    <property type="entry name" value="DNA repair protein MutS, domain I"/>
    <property type="match status" value="1"/>
</dbReference>